<sequence>MAAAAGLVTVFQASAAFADAMSSPVVNTAQTIGSAGVVLTVASAAAYGGILLLQRAMEGFSGQPGSASYSSTHKHTRNGGNTPAFALGIPSGPATLPFQPADPKPASPLPRPHQGHNTSRFSQAPVELDVSTTSRPSAPPQNIAATEALPADADQQQKEDDLAAEFSAAAEASGVMLDESEKSATVESQQAEYNARLKVIRMEANRKAAEEARRQLLRQRALDNMQPEPQPVPAASPRTSRAFQGPLAGFASFFASLVAWLQAMWQQLSQAIIRRQQSRTARSAT</sequence>
<keyword evidence="2" id="KW-0472">Membrane</keyword>
<accession>A0AAW1SUT4</accession>
<protein>
    <submittedName>
        <fullName evidence="3">Uncharacterized protein</fullName>
    </submittedName>
</protein>
<dbReference type="Proteomes" id="UP001485043">
    <property type="component" value="Unassembled WGS sequence"/>
</dbReference>
<feature type="region of interest" description="Disordered" evidence="1">
    <location>
        <begin position="62"/>
        <end position="120"/>
    </location>
</feature>
<keyword evidence="2" id="KW-1133">Transmembrane helix</keyword>
<feature type="transmembrane region" description="Helical" evidence="2">
    <location>
        <begin position="34"/>
        <end position="53"/>
    </location>
</feature>
<evidence type="ECO:0000313" key="3">
    <source>
        <dbReference type="EMBL" id="KAK9858807.1"/>
    </source>
</evidence>
<evidence type="ECO:0000256" key="2">
    <source>
        <dbReference type="SAM" id="Phobius"/>
    </source>
</evidence>
<keyword evidence="2" id="KW-0812">Transmembrane</keyword>
<proteinExistence type="predicted"/>
<gene>
    <name evidence="3" type="ORF">WJX84_001026</name>
</gene>
<feature type="compositionally biased region" description="Pro residues" evidence="1">
    <location>
        <begin position="100"/>
        <end position="111"/>
    </location>
</feature>
<reference evidence="3 4" key="1">
    <citation type="journal article" date="2024" name="Nat. Commun.">
        <title>Phylogenomics reveals the evolutionary origins of lichenization in chlorophyte algae.</title>
        <authorList>
            <person name="Puginier C."/>
            <person name="Libourel C."/>
            <person name="Otte J."/>
            <person name="Skaloud P."/>
            <person name="Haon M."/>
            <person name="Grisel S."/>
            <person name="Petersen M."/>
            <person name="Berrin J.G."/>
            <person name="Delaux P.M."/>
            <person name="Dal Grande F."/>
            <person name="Keller J."/>
        </authorList>
    </citation>
    <scope>NUCLEOTIDE SEQUENCE [LARGE SCALE GENOMIC DNA]</scope>
    <source>
        <strain evidence="3 4">SAG 2523</strain>
    </source>
</reference>
<dbReference type="AlphaFoldDB" id="A0AAW1SUT4"/>
<organism evidence="3 4">
    <name type="scientific">Apatococcus fuscideae</name>
    <dbReference type="NCBI Taxonomy" id="2026836"/>
    <lineage>
        <taxon>Eukaryota</taxon>
        <taxon>Viridiplantae</taxon>
        <taxon>Chlorophyta</taxon>
        <taxon>core chlorophytes</taxon>
        <taxon>Trebouxiophyceae</taxon>
        <taxon>Chlorellales</taxon>
        <taxon>Chlorellaceae</taxon>
        <taxon>Apatococcus</taxon>
    </lineage>
</organism>
<evidence type="ECO:0000256" key="1">
    <source>
        <dbReference type="SAM" id="MobiDB-lite"/>
    </source>
</evidence>
<name>A0AAW1SUT4_9CHLO</name>
<dbReference type="EMBL" id="JALJOV010000913">
    <property type="protein sequence ID" value="KAK9858807.1"/>
    <property type="molecule type" value="Genomic_DNA"/>
</dbReference>
<keyword evidence="4" id="KW-1185">Reference proteome</keyword>
<comment type="caution">
    <text evidence="3">The sequence shown here is derived from an EMBL/GenBank/DDBJ whole genome shotgun (WGS) entry which is preliminary data.</text>
</comment>
<evidence type="ECO:0000313" key="4">
    <source>
        <dbReference type="Proteomes" id="UP001485043"/>
    </source>
</evidence>